<dbReference type="InterPro" id="IPR036388">
    <property type="entry name" value="WH-like_DNA-bd_sf"/>
</dbReference>
<dbReference type="AlphaFoldDB" id="A0A158B559"/>
<feature type="domain" description="HTH lysR-type" evidence="5">
    <location>
        <begin position="9"/>
        <end position="66"/>
    </location>
</feature>
<evidence type="ECO:0000259" key="5">
    <source>
        <dbReference type="PROSITE" id="PS50931"/>
    </source>
</evidence>
<evidence type="ECO:0000256" key="3">
    <source>
        <dbReference type="ARBA" id="ARBA00023125"/>
    </source>
</evidence>
<name>A0A158B559_9BURK</name>
<protein>
    <submittedName>
        <fullName evidence="6">LysR family transcriptional regulator</fullName>
    </submittedName>
</protein>
<keyword evidence="7" id="KW-1185">Reference proteome</keyword>
<keyword evidence="3" id="KW-0238">DNA-binding</keyword>
<comment type="similarity">
    <text evidence="1">Belongs to the LysR transcriptional regulatory family.</text>
</comment>
<evidence type="ECO:0000256" key="4">
    <source>
        <dbReference type="ARBA" id="ARBA00023163"/>
    </source>
</evidence>
<comment type="caution">
    <text evidence="6">The sequence shown here is derived from an EMBL/GenBank/DDBJ whole genome shotgun (WGS) entry which is preliminary data.</text>
</comment>
<dbReference type="GO" id="GO:0003700">
    <property type="term" value="F:DNA-binding transcription factor activity"/>
    <property type="evidence" value="ECO:0007669"/>
    <property type="project" value="InterPro"/>
</dbReference>
<evidence type="ECO:0000256" key="2">
    <source>
        <dbReference type="ARBA" id="ARBA00023015"/>
    </source>
</evidence>
<dbReference type="Pfam" id="PF03466">
    <property type="entry name" value="LysR_substrate"/>
    <property type="match status" value="1"/>
</dbReference>
<gene>
    <name evidence="6" type="ORF">AWB83_02803</name>
</gene>
<sequence length="306" mass="33343">MERPAARSMELRHLRYFIAVAELRSVRAASEHLHVTQPAISRQIQDLEEAIGAALFERTPRGLKLTPAGLAYLGEARDILARVDAANRLAHRIASGVHGHLRVGFVENASWSGLVLSALNAFQQAASEVALELQPMNTPEQLDAIAAERLDGGFCYRFGALPDGFTSLPLLEQNVVLAVPEQCPLGKEGPVDARELSGMPFIAFPRHVYAAYYDRLISACAERGLTLDIRQEASTETAILSLVAAGVGAALVNAANRERPPARVRFVEVRDLSVRLPLEFCFLAQHGNAALQRFIDLLKAQGAPRQ</sequence>
<dbReference type="PROSITE" id="PS50931">
    <property type="entry name" value="HTH_LYSR"/>
    <property type="match status" value="1"/>
</dbReference>
<dbReference type="SUPFAM" id="SSF46785">
    <property type="entry name" value="Winged helix' DNA-binding domain"/>
    <property type="match status" value="1"/>
</dbReference>
<dbReference type="FunFam" id="1.10.10.10:FF:000001">
    <property type="entry name" value="LysR family transcriptional regulator"/>
    <property type="match status" value="1"/>
</dbReference>
<evidence type="ECO:0000313" key="6">
    <source>
        <dbReference type="EMBL" id="SAK65163.1"/>
    </source>
</evidence>
<proteinExistence type="inferred from homology"/>
<dbReference type="Proteomes" id="UP000054978">
    <property type="component" value="Unassembled WGS sequence"/>
</dbReference>
<dbReference type="InterPro" id="IPR000847">
    <property type="entry name" value="LysR_HTH_N"/>
</dbReference>
<organism evidence="6 7">
    <name type="scientific">Caballeronia ptereochthonis</name>
    <dbReference type="NCBI Taxonomy" id="1777144"/>
    <lineage>
        <taxon>Bacteria</taxon>
        <taxon>Pseudomonadati</taxon>
        <taxon>Pseudomonadota</taxon>
        <taxon>Betaproteobacteria</taxon>
        <taxon>Burkholderiales</taxon>
        <taxon>Burkholderiaceae</taxon>
        <taxon>Caballeronia</taxon>
    </lineage>
</organism>
<reference evidence="6" key="1">
    <citation type="submission" date="2016-01" db="EMBL/GenBank/DDBJ databases">
        <authorList>
            <person name="Peeters C."/>
        </authorList>
    </citation>
    <scope>NUCLEOTIDE SEQUENCE [LARGE SCALE GENOMIC DNA]</scope>
    <source>
        <strain evidence="6">LMG 29326</strain>
    </source>
</reference>
<dbReference type="Gene3D" id="1.10.10.10">
    <property type="entry name" value="Winged helix-like DNA-binding domain superfamily/Winged helix DNA-binding domain"/>
    <property type="match status" value="1"/>
</dbReference>
<dbReference type="STRING" id="1777144.AWB83_02803"/>
<dbReference type="InterPro" id="IPR036390">
    <property type="entry name" value="WH_DNA-bd_sf"/>
</dbReference>
<dbReference type="Pfam" id="PF00126">
    <property type="entry name" value="HTH_1"/>
    <property type="match status" value="1"/>
</dbReference>
<evidence type="ECO:0000313" key="7">
    <source>
        <dbReference type="Proteomes" id="UP000054978"/>
    </source>
</evidence>
<dbReference type="EMBL" id="FCOB02000011">
    <property type="protein sequence ID" value="SAK65163.1"/>
    <property type="molecule type" value="Genomic_DNA"/>
</dbReference>
<dbReference type="CDD" id="cd08414">
    <property type="entry name" value="PBP2_LTTR_aromatics_like"/>
    <property type="match status" value="1"/>
</dbReference>
<dbReference type="SUPFAM" id="SSF53850">
    <property type="entry name" value="Periplasmic binding protein-like II"/>
    <property type="match status" value="1"/>
</dbReference>
<dbReference type="Gene3D" id="3.40.190.10">
    <property type="entry name" value="Periplasmic binding protein-like II"/>
    <property type="match status" value="2"/>
</dbReference>
<keyword evidence="2" id="KW-0805">Transcription regulation</keyword>
<dbReference type="InterPro" id="IPR005119">
    <property type="entry name" value="LysR_subst-bd"/>
</dbReference>
<dbReference type="PRINTS" id="PR00039">
    <property type="entry name" value="HTHLYSR"/>
</dbReference>
<dbReference type="GO" id="GO:0003677">
    <property type="term" value="F:DNA binding"/>
    <property type="evidence" value="ECO:0007669"/>
    <property type="project" value="UniProtKB-KW"/>
</dbReference>
<evidence type="ECO:0000256" key="1">
    <source>
        <dbReference type="ARBA" id="ARBA00009437"/>
    </source>
</evidence>
<dbReference type="PANTHER" id="PTHR30346:SF17">
    <property type="entry name" value="LYSR FAMILY TRANSCRIPTIONAL REGULATOR"/>
    <property type="match status" value="1"/>
</dbReference>
<accession>A0A158B559</accession>
<dbReference type="PANTHER" id="PTHR30346">
    <property type="entry name" value="TRANSCRIPTIONAL DUAL REGULATOR HCAR-RELATED"/>
    <property type="match status" value="1"/>
</dbReference>
<dbReference type="GO" id="GO:0032993">
    <property type="term" value="C:protein-DNA complex"/>
    <property type="evidence" value="ECO:0007669"/>
    <property type="project" value="TreeGrafter"/>
</dbReference>
<keyword evidence="4" id="KW-0804">Transcription</keyword>